<feature type="compositionally biased region" description="Polar residues" evidence="1">
    <location>
        <begin position="50"/>
        <end position="67"/>
    </location>
</feature>
<reference evidence="2" key="1">
    <citation type="journal article" date="2019" name="bioRxiv">
        <title>The Genome of the Zebra Mussel, Dreissena polymorpha: A Resource for Invasive Species Research.</title>
        <authorList>
            <person name="McCartney M.A."/>
            <person name="Auch B."/>
            <person name="Kono T."/>
            <person name="Mallez S."/>
            <person name="Zhang Y."/>
            <person name="Obille A."/>
            <person name="Becker A."/>
            <person name="Abrahante J.E."/>
            <person name="Garbe J."/>
            <person name="Badalamenti J.P."/>
            <person name="Herman A."/>
            <person name="Mangelson H."/>
            <person name="Liachko I."/>
            <person name="Sullivan S."/>
            <person name="Sone E.D."/>
            <person name="Koren S."/>
            <person name="Silverstein K.A.T."/>
            <person name="Beckman K.B."/>
            <person name="Gohl D.M."/>
        </authorList>
    </citation>
    <scope>NUCLEOTIDE SEQUENCE</scope>
    <source>
        <strain evidence="2">Duluth1</strain>
        <tissue evidence="2">Whole animal</tissue>
    </source>
</reference>
<evidence type="ECO:0000313" key="3">
    <source>
        <dbReference type="Proteomes" id="UP000828390"/>
    </source>
</evidence>
<proteinExistence type="predicted"/>
<comment type="caution">
    <text evidence="2">The sequence shown here is derived from an EMBL/GenBank/DDBJ whole genome shotgun (WGS) entry which is preliminary data.</text>
</comment>
<evidence type="ECO:0000313" key="2">
    <source>
        <dbReference type="EMBL" id="KAH3734713.1"/>
    </source>
</evidence>
<feature type="region of interest" description="Disordered" evidence="1">
    <location>
        <begin position="45"/>
        <end position="67"/>
    </location>
</feature>
<evidence type="ECO:0000256" key="1">
    <source>
        <dbReference type="SAM" id="MobiDB-lite"/>
    </source>
</evidence>
<sequence>MRSQNRIYPFSYPLPSYEEIQADSTGGPGPPYPVLPPRYEDVILPDVPQPQISRSEPSRSNSYRGNI</sequence>
<name>A0A9D4CWE1_DREPO</name>
<protein>
    <submittedName>
        <fullName evidence="2">Uncharacterized protein</fullName>
    </submittedName>
</protein>
<gene>
    <name evidence="2" type="ORF">DPMN_041157</name>
</gene>
<accession>A0A9D4CWE1</accession>
<dbReference type="AlphaFoldDB" id="A0A9D4CWE1"/>
<organism evidence="2 3">
    <name type="scientific">Dreissena polymorpha</name>
    <name type="common">Zebra mussel</name>
    <name type="synonym">Mytilus polymorpha</name>
    <dbReference type="NCBI Taxonomy" id="45954"/>
    <lineage>
        <taxon>Eukaryota</taxon>
        <taxon>Metazoa</taxon>
        <taxon>Spiralia</taxon>
        <taxon>Lophotrochozoa</taxon>
        <taxon>Mollusca</taxon>
        <taxon>Bivalvia</taxon>
        <taxon>Autobranchia</taxon>
        <taxon>Heteroconchia</taxon>
        <taxon>Euheterodonta</taxon>
        <taxon>Imparidentia</taxon>
        <taxon>Neoheterodontei</taxon>
        <taxon>Myida</taxon>
        <taxon>Dreissenoidea</taxon>
        <taxon>Dreissenidae</taxon>
        <taxon>Dreissena</taxon>
    </lineage>
</organism>
<dbReference type="EMBL" id="JAIWYP010000011">
    <property type="protein sequence ID" value="KAH3734713.1"/>
    <property type="molecule type" value="Genomic_DNA"/>
</dbReference>
<dbReference type="Proteomes" id="UP000828390">
    <property type="component" value="Unassembled WGS sequence"/>
</dbReference>
<reference evidence="2" key="2">
    <citation type="submission" date="2020-11" db="EMBL/GenBank/DDBJ databases">
        <authorList>
            <person name="McCartney M.A."/>
            <person name="Auch B."/>
            <person name="Kono T."/>
            <person name="Mallez S."/>
            <person name="Becker A."/>
            <person name="Gohl D.M."/>
            <person name="Silverstein K.A.T."/>
            <person name="Koren S."/>
            <person name="Bechman K.B."/>
            <person name="Herman A."/>
            <person name="Abrahante J.E."/>
            <person name="Garbe J."/>
        </authorList>
    </citation>
    <scope>NUCLEOTIDE SEQUENCE</scope>
    <source>
        <strain evidence="2">Duluth1</strain>
        <tissue evidence="2">Whole animal</tissue>
    </source>
</reference>
<keyword evidence="3" id="KW-1185">Reference proteome</keyword>